<evidence type="ECO:0000313" key="1">
    <source>
        <dbReference type="EMBL" id="GFR20461.1"/>
    </source>
</evidence>
<protein>
    <recommendedName>
        <fullName evidence="3">Retrotransposon gag domain-containing protein</fullName>
    </recommendedName>
</protein>
<accession>A0A8X6HAU8</accession>
<organism evidence="1 2">
    <name type="scientific">Trichonephila clavata</name>
    <name type="common">Joro spider</name>
    <name type="synonym">Nephila clavata</name>
    <dbReference type="NCBI Taxonomy" id="2740835"/>
    <lineage>
        <taxon>Eukaryota</taxon>
        <taxon>Metazoa</taxon>
        <taxon>Ecdysozoa</taxon>
        <taxon>Arthropoda</taxon>
        <taxon>Chelicerata</taxon>
        <taxon>Arachnida</taxon>
        <taxon>Araneae</taxon>
        <taxon>Araneomorphae</taxon>
        <taxon>Entelegynae</taxon>
        <taxon>Araneoidea</taxon>
        <taxon>Nephilidae</taxon>
        <taxon>Trichonephila</taxon>
    </lineage>
</organism>
<name>A0A8X6HAU8_TRICU</name>
<sequence length="105" mass="12166">MARQVMIRQGRLRNTNESQNLTDGMTLCLANAYFFLKGTARMWYENNEENLSSWGKFQEQLKIAFGSTELFIKQAERELKNRAQKTGESTQTLKVRLSKCARTLP</sequence>
<evidence type="ECO:0000313" key="2">
    <source>
        <dbReference type="Proteomes" id="UP000887116"/>
    </source>
</evidence>
<dbReference type="EMBL" id="BMAO01008054">
    <property type="protein sequence ID" value="GFR20461.1"/>
    <property type="molecule type" value="Genomic_DNA"/>
</dbReference>
<gene>
    <name evidence="1" type="primary">AVEN_202377_1</name>
    <name evidence="1" type="ORF">TNCT_566821</name>
</gene>
<comment type="caution">
    <text evidence="1">The sequence shown here is derived from an EMBL/GenBank/DDBJ whole genome shotgun (WGS) entry which is preliminary data.</text>
</comment>
<dbReference type="Proteomes" id="UP000887116">
    <property type="component" value="Unassembled WGS sequence"/>
</dbReference>
<reference evidence="1" key="1">
    <citation type="submission" date="2020-07" db="EMBL/GenBank/DDBJ databases">
        <title>Multicomponent nature underlies the extraordinary mechanical properties of spider dragline silk.</title>
        <authorList>
            <person name="Kono N."/>
            <person name="Nakamura H."/>
            <person name="Mori M."/>
            <person name="Yoshida Y."/>
            <person name="Ohtoshi R."/>
            <person name="Malay A.D."/>
            <person name="Moran D.A.P."/>
            <person name="Tomita M."/>
            <person name="Numata K."/>
            <person name="Arakawa K."/>
        </authorList>
    </citation>
    <scope>NUCLEOTIDE SEQUENCE</scope>
</reference>
<keyword evidence="2" id="KW-1185">Reference proteome</keyword>
<proteinExistence type="predicted"/>
<dbReference type="AlphaFoldDB" id="A0A8X6HAU8"/>
<evidence type="ECO:0008006" key="3">
    <source>
        <dbReference type="Google" id="ProtNLM"/>
    </source>
</evidence>
<dbReference type="OrthoDB" id="10024629at2759"/>